<evidence type="ECO:0000256" key="1">
    <source>
        <dbReference type="ARBA" id="ARBA00006545"/>
    </source>
</evidence>
<protein>
    <recommendedName>
        <fullName evidence="4">Vacuolar protein sorting-associated protein 13 DH-like domain-containing protein</fullName>
    </recommendedName>
</protein>
<proteinExistence type="inferred from homology"/>
<dbReference type="EMBL" id="CP092863">
    <property type="protein sequence ID" value="UYV60541.1"/>
    <property type="molecule type" value="Genomic_DNA"/>
</dbReference>
<accession>A0ABY6JWX8</accession>
<dbReference type="PANTHER" id="PTHR16166:SF93">
    <property type="entry name" value="INTERMEMBRANE LIPID TRANSFER PROTEIN VPS13"/>
    <property type="match status" value="1"/>
</dbReference>
<dbReference type="InterPro" id="IPR012337">
    <property type="entry name" value="RNaseH-like_sf"/>
</dbReference>
<reference evidence="2 3" key="1">
    <citation type="submission" date="2022-01" db="EMBL/GenBank/DDBJ databases">
        <title>A chromosomal length assembly of Cordylochernes scorpioides.</title>
        <authorList>
            <person name="Zeh D."/>
            <person name="Zeh J."/>
        </authorList>
    </citation>
    <scope>NUCLEOTIDE SEQUENCE [LARGE SCALE GENOMIC DNA]</scope>
    <source>
        <strain evidence="2">IN4F17</strain>
        <tissue evidence="2">Whole Body</tissue>
    </source>
</reference>
<evidence type="ECO:0000313" key="3">
    <source>
        <dbReference type="Proteomes" id="UP001235939"/>
    </source>
</evidence>
<keyword evidence="3" id="KW-1185">Reference proteome</keyword>
<sequence length="543" mass="59674">MGAIATLVTLETNQNLVEYSKGPGGTAGRCGWTSPPLQCDVIFICDEDAWRHLRLFFGHDNNNNNRNASGNFPQNVILASNVVVCSLLLVKNFLADFLEENEEINVQQTPSFSIELKSRNALEFTITKRALDVLTDLSNIPQYLEKDWIAEKKIEAPSAKEATVWLTFANNKENSGLTPIQCKEESVTATWVHLQPKELRHAGRFHERLYHQTLNEEPEAKFQPGALAEAEEIPTPHAAPRQDQQYPEPKPFTEVSIMLRKAQQSSMLQFKYFKILIQEFQIKLAMALVNHILDFFGQEQAANYDYAVKQVYMLIFGLDVIGNPMGLIMGLTTGVGDLFYEPFQGLIQGPEEFAEGLALGIRSLFGHAVGGAAGSVSRITGTLGKGLAALTMDKEYQRKRRERMNKRPADIGQGLAQSSKGLVMGVFEGITGVITKPIEGAQEEGIEGFFKGVGKGLLGIVARPTSGAIDFASGSLDVVKRCTIQWIKGHSGIVGNDIADTLVKRGAESANPSCYKLAPLLFIKSLQSTGGRRVKHGRADSSF</sequence>
<dbReference type="PANTHER" id="PTHR16166">
    <property type="entry name" value="VACUOLAR PROTEIN SORTING-ASSOCIATED PROTEIN VPS13"/>
    <property type="match status" value="1"/>
</dbReference>
<dbReference type="SUPFAM" id="SSF53098">
    <property type="entry name" value="Ribonuclease H-like"/>
    <property type="match status" value="1"/>
</dbReference>
<gene>
    <name evidence="2" type="ORF">LAZ67_1001454</name>
</gene>
<organism evidence="2 3">
    <name type="scientific">Cordylochernes scorpioides</name>
    <dbReference type="NCBI Taxonomy" id="51811"/>
    <lineage>
        <taxon>Eukaryota</taxon>
        <taxon>Metazoa</taxon>
        <taxon>Ecdysozoa</taxon>
        <taxon>Arthropoda</taxon>
        <taxon>Chelicerata</taxon>
        <taxon>Arachnida</taxon>
        <taxon>Pseudoscorpiones</taxon>
        <taxon>Cheliferoidea</taxon>
        <taxon>Chernetidae</taxon>
        <taxon>Cordylochernes</taxon>
    </lineage>
</organism>
<name>A0ABY6JWX8_9ARAC</name>
<dbReference type="Gene3D" id="3.30.420.10">
    <property type="entry name" value="Ribonuclease H-like superfamily/Ribonuclease H"/>
    <property type="match status" value="1"/>
</dbReference>
<dbReference type="InterPro" id="IPR026847">
    <property type="entry name" value="VPS13"/>
</dbReference>
<evidence type="ECO:0000313" key="2">
    <source>
        <dbReference type="EMBL" id="UYV60541.1"/>
    </source>
</evidence>
<evidence type="ECO:0008006" key="4">
    <source>
        <dbReference type="Google" id="ProtNLM"/>
    </source>
</evidence>
<comment type="similarity">
    <text evidence="1">Belongs to the VPS13 family.</text>
</comment>
<dbReference type="Proteomes" id="UP001235939">
    <property type="component" value="Chromosome 01"/>
</dbReference>
<dbReference type="InterPro" id="IPR036397">
    <property type="entry name" value="RNaseH_sf"/>
</dbReference>